<dbReference type="InterPro" id="IPR050951">
    <property type="entry name" value="Retrovirus_Pol_polyprotein"/>
</dbReference>
<dbReference type="Gene3D" id="3.30.420.10">
    <property type="entry name" value="Ribonuclease H-like superfamily/Ribonuclease H"/>
    <property type="match status" value="1"/>
</dbReference>
<dbReference type="AlphaFoldDB" id="A0A9Q3EQD9"/>
<dbReference type="InterPro" id="IPR036397">
    <property type="entry name" value="RNaseH_sf"/>
</dbReference>
<protein>
    <recommendedName>
        <fullName evidence="2">Integrase catalytic domain-containing protein</fullName>
    </recommendedName>
</protein>
<keyword evidence="1" id="KW-0694">RNA-binding</keyword>
<dbReference type="InterPro" id="IPR041588">
    <property type="entry name" value="Integrase_H2C2"/>
</dbReference>
<dbReference type="Proteomes" id="UP000765509">
    <property type="component" value="Unassembled WGS sequence"/>
</dbReference>
<dbReference type="Gene3D" id="1.10.340.70">
    <property type="match status" value="1"/>
</dbReference>
<dbReference type="GO" id="GO:0015074">
    <property type="term" value="P:DNA integration"/>
    <property type="evidence" value="ECO:0007669"/>
    <property type="project" value="InterPro"/>
</dbReference>
<dbReference type="PANTHER" id="PTHR37984:SF15">
    <property type="entry name" value="INTEGRASE CATALYTIC DOMAIN-CONTAINING PROTEIN"/>
    <property type="match status" value="1"/>
</dbReference>
<comment type="caution">
    <text evidence="3">The sequence shown here is derived from an EMBL/GenBank/DDBJ whole genome shotgun (WGS) entry which is preliminary data.</text>
</comment>
<accession>A0A9Q3EQD9</accession>
<dbReference type="EMBL" id="AVOT02030824">
    <property type="protein sequence ID" value="MBW0524137.1"/>
    <property type="molecule type" value="Genomic_DNA"/>
</dbReference>
<evidence type="ECO:0000259" key="2">
    <source>
        <dbReference type="PROSITE" id="PS50994"/>
    </source>
</evidence>
<organism evidence="3 4">
    <name type="scientific">Austropuccinia psidii MF-1</name>
    <dbReference type="NCBI Taxonomy" id="1389203"/>
    <lineage>
        <taxon>Eukaryota</taxon>
        <taxon>Fungi</taxon>
        <taxon>Dikarya</taxon>
        <taxon>Basidiomycota</taxon>
        <taxon>Pucciniomycotina</taxon>
        <taxon>Pucciniomycetes</taxon>
        <taxon>Pucciniales</taxon>
        <taxon>Sphaerophragmiaceae</taxon>
        <taxon>Austropuccinia</taxon>
    </lineage>
</organism>
<proteinExistence type="predicted"/>
<dbReference type="PANTHER" id="PTHR37984">
    <property type="entry name" value="PROTEIN CBG26694"/>
    <property type="match status" value="1"/>
</dbReference>
<evidence type="ECO:0000313" key="3">
    <source>
        <dbReference type="EMBL" id="MBW0524137.1"/>
    </source>
</evidence>
<dbReference type="GO" id="GO:0005634">
    <property type="term" value="C:nucleus"/>
    <property type="evidence" value="ECO:0007669"/>
    <property type="project" value="UniProtKB-ARBA"/>
</dbReference>
<evidence type="ECO:0000313" key="4">
    <source>
        <dbReference type="Proteomes" id="UP000765509"/>
    </source>
</evidence>
<dbReference type="Pfam" id="PF17921">
    <property type="entry name" value="Integrase_H2C2"/>
    <property type="match status" value="1"/>
</dbReference>
<feature type="domain" description="Integrase catalytic" evidence="2">
    <location>
        <begin position="207"/>
        <end position="377"/>
    </location>
</feature>
<dbReference type="PROSITE" id="PS50994">
    <property type="entry name" value="INTEGRASE"/>
    <property type="match status" value="1"/>
</dbReference>
<gene>
    <name evidence="3" type="ORF">O181_063852</name>
</gene>
<reference evidence="3" key="1">
    <citation type="submission" date="2021-03" db="EMBL/GenBank/DDBJ databases">
        <title>Draft genome sequence of rust myrtle Austropuccinia psidii MF-1, a brazilian biotype.</title>
        <authorList>
            <person name="Quecine M.C."/>
            <person name="Pachon D.M.R."/>
            <person name="Bonatelli M.L."/>
            <person name="Correr F.H."/>
            <person name="Franceschini L.M."/>
            <person name="Leite T.F."/>
            <person name="Margarido G.R.A."/>
            <person name="Almeida C.A."/>
            <person name="Ferrarezi J.A."/>
            <person name="Labate C.A."/>
        </authorList>
    </citation>
    <scope>NUCLEOTIDE SEQUENCE</scope>
    <source>
        <strain evidence="3">MF-1</strain>
    </source>
</reference>
<sequence length="396" mass="45729">MLILQIAIQKYRSNMTIAHKERKIHKNADGPSRLELANTSDSPAYVPLEAEPHIAIKGINITDIGTKFVEEVREFYKQDKNCHMLTSLLDKDGKDTSLVNSLDEVWKNSYSAGKLPLFDGVIYHRNKHSCVMKFFSRLLLNTILHECHDSIYYGHLSEDRTLEKVKKRAWWPSWRNKTSEYCHTCDRCKKANRSKGKKFALIIHIQELKSPWAVVHMHWVTALPPIGDRSYSSCLVIVDRYRKTPILLPCHKYDTAMDTALLLWSRVISHTGLSKNIIGYRDTKFTSALWTNVHRLFETKLSFSTAYHPQTDELSERRIQTLEGMIRIFCAYGLELKDSDGFTHEWCTVIPALELAYKKSVHSSTGQTPAMLVKVWNLRLPADTLRKDLIDIHCKV</sequence>
<dbReference type="InterPro" id="IPR001584">
    <property type="entry name" value="Integrase_cat-core"/>
</dbReference>
<dbReference type="GO" id="GO:0003723">
    <property type="term" value="F:RNA binding"/>
    <property type="evidence" value="ECO:0007669"/>
    <property type="project" value="UniProtKB-KW"/>
</dbReference>
<keyword evidence="4" id="KW-1185">Reference proteome</keyword>
<dbReference type="InterPro" id="IPR012337">
    <property type="entry name" value="RNaseH-like_sf"/>
</dbReference>
<dbReference type="SUPFAM" id="SSF53098">
    <property type="entry name" value="Ribonuclease H-like"/>
    <property type="match status" value="1"/>
</dbReference>
<name>A0A9Q3EQD9_9BASI</name>
<evidence type="ECO:0000256" key="1">
    <source>
        <dbReference type="ARBA" id="ARBA00022884"/>
    </source>
</evidence>